<evidence type="ECO:0000313" key="2">
    <source>
        <dbReference type="Proteomes" id="UP001218218"/>
    </source>
</evidence>
<proteinExistence type="predicted"/>
<dbReference type="EMBL" id="JARIHO010000068">
    <property type="protein sequence ID" value="KAJ7314201.1"/>
    <property type="molecule type" value="Genomic_DNA"/>
</dbReference>
<feature type="non-terminal residue" evidence="1">
    <location>
        <position position="1"/>
    </location>
</feature>
<organism evidence="1 2">
    <name type="scientific">Mycena albidolilacea</name>
    <dbReference type="NCBI Taxonomy" id="1033008"/>
    <lineage>
        <taxon>Eukaryota</taxon>
        <taxon>Fungi</taxon>
        <taxon>Dikarya</taxon>
        <taxon>Basidiomycota</taxon>
        <taxon>Agaricomycotina</taxon>
        <taxon>Agaricomycetes</taxon>
        <taxon>Agaricomycetidae</taxon>
        <taxon>Agaricales</taxon>
        <taxon>Marasmiineae</taxon>
        <taxon>Mycenaceae</taxon>
        <taxon>Mycena</taxon>
    </lineage>
</organism>
<sequence length="142" mass="16184">PPKPGKDAPKTSAKLVADGKWRNLTTFDWLNVFAFIDNDPEDVTKHFRTLAMGPLIFFQETLSRNPKRRAELEARAKSNPLGLSSKRERVVTRPDVERGLVMWVAQIEGKNEMVTGDMLIEKHRRLEDAFGVPEEERLRNGG</sequence>
<reference evidence="1" key="1">
    <citation type="submission" date="2023-03" db="EMBL/GenBank/DDBJ databases">
        <title>Massive genome expansion in bonnet fungi (Mycena s.s.) driven by repeated elements and novel gene families across ecological guilds.</title>
        <authorList>
            <consortium name="Lawrence Berkeley National Laboratory"/>
            <person name="Harder C.B."/>
            <person name="Miyauchi S."/>
            <person name="Viragh M."/>
            <person name="Kuo A."/>
            <person name="Thoen E."/>
            <person name="Andreopoulos B."/>
            <person name="Lu D."/>
            <person name="Skrede I."/>
            <person name="Drula E."/>
            <person name="Henrissat B."/>
            <person name="Morin E."/>
            <person name="Kohler A."/>
            <person name="Barry K."/>
            <person name="LaButti K."/>
            <person name="Morin E."/>
            <person name="Salamov A."/>
            <person name="Lipzen A."/>
            <person name="Mereny Z."/>
            <person name="Hegedus B."/>
            <person name="Baldrian P."/>
            <person name="Stursova M."/>
            <person name="Weitz H."/>
            <person name="Taylor A."/>
            <person name="Grigoriev I.V."/>
            <person name="Nagy L.G."/>
            <person name="Martin F."/>
            <person name="Kauserud H."/>
        </authorList>
    </citation>
    <scope>NUCLEOTIDE SEQUENCE</scope>
    <source>
        <strain evidence="1">CBHHK002</strain>
    </source>
</reference>
<protein>
    <submittedName>
        <fullName evidence="1">Uncharacterized protein</fullName>
    </submittedName>
</protein>
<dbReference type="Proteomes" id="UP001218218">
    <property type="component" value="Unassembled WGS sequence"/>
</dbReference>
<dbReference type="AlphaFoldDB" id="A0AAD6Z9Q2"/>
<evidence type="ECO:0000313" key="1">
    <source>
        <dbReference type="EMBL" id="KAJ7314201.1"/>
    </source>
</evidence>
<gene>
    <name evidence="1" type="ORF">DFH08DRAFT_641180</name>
</gene>
<accession>A0AAD6Z9Q2</accession>
<keyword evidence="2" id="KW-1185">Reference proteome</keyword>
<comment type="caution">
    <text evidence="1">The sequence shown here is derived from an EMBL/GenBank/DDBJ whole genome shotgun (WGS) entry which is preliminary data.</text>
</comment>
<feature type="non-terminal residue" evidence="1">
    <location>
        <position position="142"/>
    </location>
</feature>
<name>A0AAD6Z9Q2_9AGAR</name>